<organism evidence="1 2">
    <name type="scientific">Prorocentrum cordatum</name>
    <dbReference type="NCBI Taxonomy" id="2364126"/>
    <lineage>
        <taxon>Eukaryota</taxon>
        <taxon>Sar</taxon>
        <taxon>Alveolata</taxon>
        <taxon>Dinophyceae</taxon>
        <taxon>Prorocentrales</taxon>
        <taxon>Prorocentraceae</taxon>
        <taxon>Prorocentrum</taxon>
    </lineage>
</organism>
<sequence length="263" mass="29901">DSLMNALLARYGGVALDLSTVLLRPLDPYWDDMVRRAATFRGYLYRANGEPWGQAESTAVWFLMSRREGIFTTVVRNQVIGMGAEKDSFAYAEPYRALGDQTITPVIAMFNSSWPRCSDDVWVEHKNQCPENNMATGADPLSMFAPAEHPRTDVRMILEEPREGPQLPFCFEDDFSMGTWSISDDTEVAGDACKTRRQCWEYFLARYNQPDNGTGTPLLFVKLFNAGGQLKTWSRGQLLSEKRTFFHHWLQMAGLSENVSTPW</sequence>
<evidence type="ECO:0000313" key="2">
    <source>
        <dbReference type="Proteomes" id="UP001189429"/>
    </source>
</evidence>
<keyword evidence="2" id="KW-1185">Reference proteome</keyword>
<gene>
    <name evidence="1" type="ORF">PCOR1329_LOCUS51684</name>
</gene>
<protein>
    <submittedName>
        <fullName evidence="1">Uncharacterized protein</fullName>
    </submittedName>
</protein>
<comment type="caution">
    <text evidence="1">The sequence shown here is derived from an EMBL/GenBank/DDBJ whole genome shotgun (WGS) entry which is preliminary data.</text>
</comment>
<reference evidence="1" key="1">
    <citation type="submission" date="2023-10" db="EMBL/GenBank/DDBJ databases">
        <authorList>
            <person name="Chen Y."/>
            <person name="Shah S."/>
            <person name="Dougan E. K."/>
            <person name="Thang M."/>
            <person name="Chan C."/>
        </authorList>
    </citation>
    <scope>NUCLEOTIDE SEQUENCE [LARGE SCALE GENOMIC DNA]</scope>
</reference>
<dbReference type="EMBL" id="CAUYUJ010016277">
    <property type="protein sequence ID" value="CAK0863580.1"/>
    <property type="molecule type" value="Genomic_DNA"/>
</dbReference>
<accession>A0ABN9UWB5</accession>
<feature type="non-terminal residue" evidence="1">
    <location>
        <position position="1"/>
    </location>
</feature>
<name>A0ABN9UWB5_9DINO</name>
<dbReference type="Proteomes" id="UP001189429">
    <property type="component" value="Unassembled WGS sequence"/>
</dbReference>
<proteinExistence type="predicted"/>
<evidence type="ECO:0000313" key="1">
    <source>
        <dbReference type="EMBL" id="CAK0863580.1"/>
    </source>
</evidence>